<dbReference type="AlphaFoldDB" id="A0A0L0BS90"/>
<accession>A0A0L0BS90</accession>
<evidence type="ECO:0000256" key="1">
    <source>
        <dbReference type="SAM" id="MobiDB-lite"/>
    </source>
</evidence>
<organism evidence="2 3">
    <name type="scientific">Lucilia cuprina</name>
    <name type="common">Green bottle fly</name>
    <name type="synonym">Australian sheep blowfly</name>
    <dbReference type="NCBI Taxonomy" id="7375"/>
    <lineage>
        <taxon>Eukaryota</taxon>
        <taxon>Metazoa</taxon>
        <taxon>Ecdysozoa</taxon>
        <taxon>Arthropoda</taxon>
        <taxon>Hexapoda</taxon>
        <taxon>Insecta</taxon>
        <taxon>Pterygota</taxon>
        <taxon>Neoptera</taxon>
        <taxon>Endopterygota</taxon>
        <taxon>Diptera</taxon>
        <taxon>Brachycera</taxon>
        <taxon>Muscomorpha</taxon>
        <taxon>Oestroidea</taxon>
        <taxon>Calliphoridae</taxon>
        <taxon>Luciliinae</taxon>
        <taxon>Lucilia</taxon>
    </lineage>
</organism>
<feature type="region of interest" description="Disordered" evidence="1">
    <location>
        <begin position="56"/>
        <end position="76"/>
    </location>
</feature>
<name>A0A0L0BS90_LUCCU</name>
<dbReference type="EMBL" id="JRES01001444">
    <property type="protein sequence ID" value="KNC22871.1"/>
    <property type="molecule type" value="Genomic_DNA"/>
</dbReference>
<protein>
    <submittedName>
        <fullName evidence="2">Uncharacterized protein</fullName>
    </submittedName>
</protein>
<comment type="caution">
    <text evidence="2">The sequence shown here is derived from an EMBL/GenBank/DDBJ whole genome shotgun (WGS) entry which is preliminary data.</text>
</comment>
<reference evidence="2 3" key="1">
    <citation type="journal article" date="2015" name="Nat. Commun.">
        <title>Lucilia cuprina genome unlocks parasitic fly biology to underpin future interventions.</title>
        <authorList>
            <person name="Anstead C.A."/>
            <person name="Korhonen P.K."/>
            <person name="Young N.D."/>
            <person name="Hall R.S."/>
            <person name="Jex A.R."/>
            <person name="Murali S.C."/>
            <person name="Hughes D.S."/>
            <person name="Lee S.F."/>
            <person name="Perry T."/>
            <person name="Stroehlein A.J."/>
            <person name="Ansell B.R."/>
            <person name="Breugelmans B."/>
            <person name="Hofmann A."/>
            <person name="Qu J."/>
            <person name="Dugan S."/>
            <person name="Lee S.L."/>
            <person name="Chao H."/>
            <person name="Dinh H."/>
            <person name="Han Y."/>
            <person name="Doddapaneni H.V."/>
            <person name="Worley K.C."/>
            <person name="Muzny D.M."/>
            <person name="Ioannidis P."/>
            <person name="Waterhouse R.M."/>
            <person name="Zdobnov E.M."/>
            <person name="James P.J."/>
            <person name="Bagnall N.H."/>
            <person name="Kotze A.C."/>
            <person name="Gibbs R.A."/>
            <person name="Richards S."/>
            <person name="Batterham P."/>
            <person name="Gasser R.B."/>
        </authorList>
    </citation>
    <scope>NUCLEOTIDE SEQUENCE [LARGE SCALE GENOMIC DNA]</scope>
    <source>
        <strain evidence="2 3">LS</strain>
        <tissue evidence="2">Full body</tissue>
    </source>
</reference>
<gene>
    <name evidence="2" type="ORF">FF38_12701</name>
</gene>
<dbReference type="Proteomes" id="UP000037069">
    <property type="component" value="Unassembled WGS sequence"/>
</dbReference>
<evidence type="ECO:0000313" key="2">
    <source>
        <dbReference type="EMBL" id="KNC22871.1"/>
    </source>
</evidence>
<keyword evidence="3" id="KW-1185">Reference proteome</keyword>
<proteinExistence type="predicted"/>
<evidence type="ECO:0000313" key="3">
    <source>
        <dbReference type="Proteomes" id="UP000037069"/>
    </source>
</evidence>
<sequence length="76" mass="8973">MYFKISMPNLSCFSSLYNQGSQTSDLSNSSLQRHTFSNPHFNTVQHRHRRLRFNQIQTSNHHCPDKVQVQQPSIKR</sequence>